<organism evidence="1 2">
    <name type="scientific">Dictyobacter formicarum</name>
    <dbReference type="NCBI Taxonomy" id="2778368"/>
    <lineage>
        <taxon>Bacteria</taxon>
        <taxon>Bacillati</taxon>
        <taxon>Chloroflexota</taxon>
        <taxon>Ktedonobacteria</taxon>
        <taxon>Ktedonobacterales</taxon>
        <taxon>Dictyobacteraceae</taxon>
        <taxon>Dictyobacter</taxon>
    </lineage>
</organism>
<dbReference type="Proteomes" id="UP000635565">
    <property type="component" value="Unassembled WGS sequence"/>
</dbReference>
<accession>A0ABQ3VH83</accession>
<proteinExistence type="predicted"/>
<sequence length="78" mass="8204">MGVGARGINGGMAIIIIRTTEAVTGTTIETEIGMMMDMIATGEIMRVNGSTNVNGDATTRVIIVMPAHHLIANMPAKY</sequence>
<name>A0ABQ3VH83_9CHLR</name>
<dbReference type="EMBL" id="BNJJ01000008">
    <property type="protein sequence ID" value="GHO85297.1"/>
    <property type="molecule type" value="Genomic_DNA"/>
</dbReference>
<evidence type="ECO:0000313" key="1">
    <source>
        <dbReference type="EMBL" id="GHO85297.1"/>
    </source>
</evidence>
<protein>
    <submittedName>
        <fullName evidence="1">Uncharacterized protein</fullName>
    </submittedName>
</protein>
<evidence type="ECO:0000313" key="2">
    <source>
        <dbReference type="Proteomes" id="UP000635565"/>
    </source>
</evidence>
<reference evidence="1 2" key="1">
    <citation type="journal article" date="2021" name="Int. J. Syst. Evol. Microbiol.">
        <title>Reticulibacter mediterranei gen. nov., sp. nov., within the new family Reticulibacteraceae fam. nov., and Ktedonospora formicarum gen. nov., sp. nov., Ktedonobacter robiniae sp. nov., Dictyobacter formicarum sp. nov. and Dictyobacter arantiisoli sp. nov., belonging to the class Ktedonobacteria.</title>
        <authorList>
            <person name="Yabe S."/>
            <person name="Zheng Y."/>
            <person name="Wang C.M."/>
            <person name="Sakai Y."/>
            <person name="Abe K."/>
            <person name="Yokota A."/>
            <person name="Donadio S."/>
            <person name="Cavaletti L."/>
            <person name="Monciardini P."/>
        </authorList>
    </citation>
    <scope>NUCLEOTIDE SEQUENCE [LARGE SCALE GENOMIC DNA]</scope>
    <source>
        <strain evidence="1 2">SOSP1-9</strain>
    </source>
</reference>
<gene>
    <name evidence="1" type="ORF">KSZ_33030</name>
</gene>
<keyword evidence="2" id="KW-1185">Reference proteome</keyword>
<comment type="caution">
    <text evidence="1">The sequence shown here is derived from an EMBL/GenBank/DDBJ whole genome shotgun (WGS) entry which is preliminary data.</text>
</comment>